<sequence length="86" mass="9225">MVRRSTVEQCDGSAECASIFADVFADSYSVQPDGPIPRVRLPRALQSLESIDFSEEVVLSYLASLDVSTSPGVDNVSARLFKGCAP</sequence>
<accession>A0ABD2MXQ5</accession>
<feature type="non-terminal residue" evidence="1">
    <location>
        <position position="86"/>
    </location>
</feature>
<dbReference type="EMBL" id="JABFTP020000042">
    <property type="protein sequence ID" value="KAL3271288.1"/>
    <property type="molecule type" value="Genomic_DNA"/>
</dbReference>
<evidence type="ECO:0000313" key="1">
    <source>
        <dbReference type="EMBL" id="KAL3271288.1"/>
    </source>
</evidence>
<evidence type="ECO:0000313" key="2">
    <source>
        <dbReference type="Proteomes" id="UP001516400"/>
    </source>
</evidence>
<gene>
    <name evidence="1" type="ORF">HHI36_021778</name>
</gene>
<comment type="caution">
    <text evidence="1">The sequence shown here is derived from an EMBL/GenBank/DDBJ whole genome shotgun (WGS) entry which is preliminary data.</text>
</comment>
<reference evidence="1 2" key="1">
    <citation type="journal article" date="2021" name="BMC Biol.">
        <title>Horizontally acquired antibacterial genes associated with adaptive radiation of ladybird beetles.</title>
        <authorList>
            <person name="Li H.S."/>
            <person name="Tang X.F."/>
            <person name="Huang Y.H."/>
            <person name="Xu Z.Y."/>
            <person name="Chen M.L."/>
            <person name="Du X.Y."/>
            <person name="Qiu B.Y."/>
            <person name="Chen P.T."/>
            <person name="Zhang W."/>
            <person name="Slipinski A."/>
            <person name="Escalona H.E."/>
            <person name="Waterhouse R.M."/>
            <person name="Zwick A."/>
            <person name="Pang H."/>
        </authorList>
    </citation>
    <scope>NUCLEOTIDE SEQUENCE [LARGE SCALE GENOMIC DNA]</scope>
    <source>
        <strain evidence="1">SYSU2018</strain>
    </source>
</reference>
<dbReference type="AlphaFoldDB" id="A0ABD2MXQ5"/>
<protein>
    <submittedName>
        <fullName evidence="1">Uncharacterized protein</fullName>
    </submittedName>
</protein>
<dbReference type="Proteomes" id="UP001516400">
    <property type="component" value="Unassembled WGS sequence"/>
</dbReference>
<proteinExistence type="predicted"/>
<name>A0ABD2MXQ5_9CUCU</name>
<organism evidence="1 2">
    <name type="scientific">Cryptolaemus montrouzieri</name>
    <dbReference type="NCBI Taxonomy" id="559131"/>
    <lineage>
        <taxon>Eukaryota</taxon>
        <taxon>Metazoa</taxon>
        <taxon>Ecdysozoa</taxon>
        <taxon>Arthropoda</taxon>
        <taxon>Hexapoda</taxon>
        <taxon>Insecta</taxon>
        <taxon>Pterygota</taxon>
        <taxon>Neoptera</taxon>
        <taxon>Endopterygota</taxon>
        <taxon>Coleoptera</taxon>
        <taxon>Polyphaga</taxon>
        <taxon>Cucujiformia</taxon>
        <taxon>Coccinelloidea</taxon>
        <taxon>Coccinellidae</taxon>
        <taxon>Scymninae</taxon>
        <taxon>Scymnini</taxon>
        <taxon>Cryptolaemus</taxon>
    </lineage>
</organism>
<keyword evidence="2" id="KW-1185">Reference proteome</keyword>